<protein>
    <recommendedName>
        <fullName evidence="8">Charged multivesicular body protein 7</fullName>
    </recommendedName>
</protein>
<dbReference type="EMBL" id="JAACXV010000086">
    <property type="protein sequence ID" value="KAF7283845.1"/>
    <property type="molecule type" value="Genomic_DNA"/>
</dbReference>
<evidence type="ECO:0000313" key="7">
    <source>
        <dbReference type="Proteomes" id="UP000625711"/>
    </source>
</evidence>
<organism evidence="6 7">
    <name type="scientific">Rhynchophorus ferrugineus</name>
    <name type="common">Red palm weevil</name>
    <name type="synonym">Curculio ferrugineus</name>
    <dbReference type="NCBI Taxonomy" id="354439"/>
    <lineage>
        <taxon>Eukaryota</taxon>
        <taxon>Metazoa</taxon>
        <taxon>Ecdysozoa</taxon>
        <taxon>Arthropoda</taxon>
        <taxon>Hexapoda</taxon>
        <taxon>Insecta</taxon>
        <taxon>Pterygota</taxon>
        <taxon>Neoptera</taxon>
        <taxon>Endopterygota</taxon>
        <taxon>Coleoptera</taxon>
        <taxon>Polyphaga</taxon>
        <taxon>Cucujiformia</taxon>
        <taxon>Curculionidae</taxon>
        <taxon>Dryophthorinae</taxon>
        <taxon>Rhynchophorus</taxon>
    </lineage>
</organism>
<dbReference type="OrthoDB" id="10250120at2759"/>
<dbReference type="GO" id="GO:0032511">
    <property type="term" value="P:late endosome to vacuole transport via multivesicular body sorting pathway"/>
    <property type="evidence" value="ECO:0007669"/>
    <property type="project" value="TreeGrafter"/>
</dbReference>
<dbReference type="InterPro" id="IPR005024">
    <property type="entry name" value="Snf7_fam"/>
</dbReference>
<dbReference type="GO" id="GO:0000815">
    <property type="term" value="C:ESCRT III complex"/>
    <property type="evidence" value="ECO:0007669"/>
    <property type="project" value="TreeGrafter"/>
</dbReference>
<keyword evidence="7" id="KW-1185">Reference proteome</keyword>
<sequence length="414" mass="47106">MFGIKDNQLPSPLKDESRLNVLFAPLRNKSVNPKDWADKISTWKYIIKTYCEANEIYFFSLASLNNTFIRNGRPPPCLKEVLDDMARNYEIESKDTFMKKCNITWSGWLTDIMIKRPFNWSYNTVKNTIFTTSTKDIVYVHVDVINSKSTELLAQLPAKYRNELLSFKDLLNILNKDISNADNIKLLLHNLNLQKKIAIKTITGTNINDLDSLVIKVSEDGGSANITDIDIGVYKLKENEQILSNNIEDLEDRIDHCIIEAKSHLQKNHKQMAKNSLIKKHALEKQLEKKSVALLNIQNCLEQLKGTHENVTIWSTYKNALHAFNSTYKETGLVEEAVDNTLADLADALDQHEDIQSALARPTSILDDTSDLEKELEDLMKEDSDIANTNTDEPPPHDDSGLKKSPNISKQEAM</sequence>
<evidence type="ECO:0000256" key="3">
    <source>
        <dbReference type="ARBA" id="ARBA00022753"/>
    </source>
</evidence>
<comment type="caution">
    <text evidence="6">The sequence shown here is derived from an EMBL/GenBank/DDBJ whole genome shotgun (WGS) entry which is preliminary data.</text>
</comment>
<evidence type="ECO:0000256" key="2">
    <source>
        <dbReference type="ARBA" id="ARBA00006190"/>
    </source>
</evidence>
<comment type="subcellular location">
    <subcellularLocation>
        <location evidence="1">Endosome</location>
    </subcellularLocation>
</comment>
<proteinExistence type="inferred from homology"/>
<dbReference type="Pfam" id="PF25880">
    <property type="entry name" value="WHD_CHMP7_1st"/>
    <property type="match status" value="1"/>
</dbReference>
<accession>A0A834MKU7</accession>
<feature type="compositionally biased region" description="Basic and acidic residues" evidence="5">
    <location>
        <begin position="371"/>
        <end position="384"/>
    </location>
</feature>
<dbReference type="Pfam" id="PF03357">
    <property type="entry name" value="Snf7"/>
    <property type="match status" value="1"/>
</dbReference>
<dbReference type="Gene3D" id="1.10.287.1060">
    <property type="entry name" value="ESAT-6-like"/>
    <property type="match status" value="1"/>
</dbReference>
<evidence type="ECO:0000313" key="6">
    <source>
        <dbReference type="EMBL" id="KAF7283845.1"/>
    </source>
</evidence>
<dbReference type="GO" id="GO:0005771">
    <property type="term" value="C:multivesicular body"/>
    <property type="evidence" value="ECO:0007669"/>
    <property type="project" value="TreeGrafter"/>
</dbReference>
<dbReference type="PANTHER" id="PTHR22761">
    <property type="entry name" value="CHARGED MULTIVESICULAR BODY PROTEIN"/>
    <property type="match status" value="1"/>
</dbReference>
<name>A0A834MKU7_RHYFE</name>
<evidence type="ECO:0008006" key="8">
    <source>
        <dbReference type="Google" id="ProtNLM"/>
    </source>
</evidence>
<dbReference type="GO" id="GO:0006900">
    <property type="term" value="P:vesicle budding from membrane"/>
    <property type="evidence" value="ECO:0007669"/>
    <property type="project" value="TreeGrafter"/>
</dbReference>
<feature type="coiled-coil region" evidence="4">
    <location>
        <begin position="233"/>
        <end position="267"/>
    </location>
</feature>
<keyword evidence="4" id="KW-0175">Coiled coil</keyword>
<keyword evidence="3" id="KW-0967">Endosome</keyword>
<evidence type="ECO:0000256" key="1">
    <source>
        <dbReference type="ARBA" id="ARBA00004177"/>
    </source>
</evidence>
<evidence type="ECO:0000256" key="4">
    <source>
        <dbReference type="SAM" id="Coils"/>
    </source>
</evidence>
<dbReference type="Proteomes" id="UP000625711">
    <property type="component" value="Unassembled WGS sequence"/>
</dbReference>
<comment type="similarity">
    <text evidence="2">Belongs to the SNF7 family.</text>
</comment>
<gene>
    <name evidence="6" type="ORF">GWI33_022881</name>
</gene>
<dbReference type="AlphaFoldDB" id="A0A834MKU7"/>
<reference evidence="6" key="1">
    <citation type="submission" date="2020-08" db="EMBL/GenBank/DDBJ databases">
        <title>Genome sequencing and assembly of the red palm weevil Rhynchophorus ferrugineus.</title>
        <authorList>
            <person name="Dias G.B."/>
            <person name="Bergman C.M."/>
            <person name="Manee M."/>
        </authorList>
    </citation>
    <scope>NUCLEOTIDE SEQUENCE</scope>
    <source>
        <strain evidence="6">AA-2017</strain>
        <tissue evidence="6">Whole larva</tissue>
    </source>
</reference>
<evidence type="ECO:0000256" key="5">
    <source>
        <dbReference type="SAM" id="MobiDB-lite"/>
    </source>
</evidence>
<feature type="region of interest" description="Disordered" evidence="5">
    <location>
        <begin position="366"/>
        <end position="414"/>
    </location>
</feature>
<dbReference type="PANTHER" id="PTHR22761:SF10">
    <property type="entry name" value="GH13992P"/>
    <property type="match status" value="1"/>
</dbReference>
<dbReference type="GO" id="GO:0009898">
    <property type="term" value="C:cytoplasmic side of plasma membrane"/>
    <property type="evidence" value="ECO:0007669"/>
    <property type="project" value="TreeGrafter"/>
</dbReference>